<comment type="caution">
    <text evidence="1">The sequence shown here is derived from an EMBL/GenBank/DDBJ whole genome shotgun (WGS) entry which is preliminary data.</text>
</comment>
<accession>A0A5P8YUS0</accession>
<gene>
    <name evidence="1" type="ORF">KK103_15610</name>
</gene>
<name>A0A5P8YUS0_9MICO</name>
<dbReference type="RefSeq" id="WP_128781725.1">
    <property type="nucleotide sequence ID" value="NZ_CP041260.1"/>
</dbReference>
<evidence type="ECO:0000313" key="2">
    <source>
        <dbReference type="Proteomes" id="UP000709437"/>
    </source>
</evidence>
<reference evidence="1" key="1">
    <citation type="submission" date="2021-05" db="EMBL/GenBank/DDBJ databases">
        <title>Whole genome sequence of Curtobacterium flaccumfaciens pv. flaccumfaciens strain CFBP 3417.</title>
        <authorList>
            <person name="Osdaghi E."/>
            <person name="Taghouti G."/>
            <person name="Portier P."/>
            <person name="Fazliarab A."/>
            <person name="Taghavi S.M."/>
            <person name="Briand M."/>
            <person name="Le-Saux M."/>
            <person name="Jacques M.-A."/>
        </authorList>
    </citation>
    <scope>NUCLEOTIDE SEQUENCE</scope>
    <source>
        <strain evidence="1">CFBP 3417</strain>
    </source>
</reference>
<sequence length="71" mass="7786">MNRLRTAVLRRIVLLQSLLNDRMRKLTATPEAGVEDSPWKAIWMVGGAVLALSIIALVTAWVNGYIGKLPG</sequence>
<proteinExistence type="predicted"/>
<dbReference type="EMBL" id="JAHEWX010000025">
    <property type="protein sequence ID" value="MBT1543189.1"/>
    <property type="molecule type" value="Genomic_DNA"/>
</dbReference>
<evidence type="ECO:0000313" key="1">
    <source>
        <dbReference type="EMBL" id="MBT1543189.1"/>
    </source>
</evidence>
<dbReference type="Proteomes" id="UP000709437">
    <property type="component" value="Unassembled WGS sequence"/>
</dbReference>
<organism evidence="1 2">
    <name type="scientific">Curtobacterium flaccumfaciens pv. flaccumfaciens</name>
    <dbReference type="NCBI Taxonomy" id="138532"/>
    <lineage>
        <taxon>Bacteria</taxon>
        <taxon>Bacillati</taxon>
        <taxon>Actinomycetota</taxon>
        <taxon>Actinomycetes</taxon>
        <taxon>Micrococcales</taxon>
        <taxon>Microbacteriaceae</taxon>
        <taxon>Curtobacterium</taxon>
    </lineage>
</organism>
<protein>
    <submittedName>
        <fullName evidence="1">Uncharacterized protein</fullName>
    </submittedName>
</protein>
<dbReference type="AlphaFoldDB" id="A0A5P8YUS0"/>